<feature type="transmembrane region" description="Helical" evidence="1">
    <location>
        <begin position="14"/>
        <end position="35"/>
    </location>
</feature>
<protein>
    <submittedName>
        <fullName evidence="2">Uncharacterized protein</fullName>
    </submittedName>
</protein>
<dbReference type="Proteomes" id="UP001175228">
    <property type="component" value="Unassembled WGS sequence"/>
</dbReference>
<name>A0AA39NV22_9AGAR</name>
<proteinExistence type="predicted"/>
<gene>
    <name evidence="2" type="ORF">EDD18DRAFT_1094311</name>
</gene>
<sequence>MRSYTWKADWGPEYHQSMAISLGVLVFSMVLSVGIRQSLIKENRRLGKEDSLHADKDWVEEAARLGGISFEQDMERRKGIRYLY</sequence>
<evidence type="ECO:0000256" key="1">
    <source>
        <dbReference type="SAM" id="Phobius"/>
    </source>
</evidence>
<keyword evidence="1" id="KW-1133">Transmembrane helix</keyword>
<dbReference type="EMBL" id="JAUEPU010000273">
    <property type="protein sequence ID" value="KAK0472411.1"/>
    <property type="molecule type" value="Genomic_DNA"/>
</dbReference>
<keyword evidence="1" id="KW-0472">Membrane</keyword>
<dbReference type="AlphaFoldDB" id="A0AA39NV22"/>
<keyword evidence="1" id="KW-0812">Transmembrane</keyword>
<evidence type="ECO:0000313" key="3">
    <source>
        <dbReference type="Proteomes" id="UP001175228"/>
    </source>
</evidence>
<reference evidence="2" key="1">
    <citation type="submission" date="2023-06" db="EMBL/GenBank/DDBJ databases">
        <authorList>
            <consortium name="Lawrence Berkeley National Laboratory"/>
            <person name="Ahrendt S."/>
            <person name="Sahu N."/>
            <person name="Indic B."/>
            <person name="Wong-Bajracharya J."/>
            <person name="Merenyi Z."/>
            <person name="Ke H.-M."/>
            <person name="Monk M."/>
            <person name="Kocsube S."/>
            <person name="Drula E."/>
            <person name="Lipzen A."/>
            <person name="Balint B."/>
            <person name="Henrissat B."/>
            <person name="Andreopoulos B."/>
            <person name="Martin F.M."/>
            <person name="Harder C.B."/>
            <person name="Rigling D."/>
            <person name="Ford K.L."/>
            <person name="Foster G.D."/>
            <person name="Pangilinan J."/>
            <person name="Papanicolaou A."/>
            <person name="Barry K."/>
            <person name="LaButti K."/>
            <person name="Viragh M."/>
            <person name="Koriabine M."/>
            <person name="Yan M."/>
            <person name="Riley R."/>
            <person name="Champramary S."/>
            <person name="Plett K.L."/>
            <person name="Tsai I.J."/>
            <person name="Slot J."/>
            <person name="Sipos G."/>
            <person name="Plett J."/>
            <person name="Nagy L.G."/>
            <person name="Grigoriev I.V."/>
        </authorList>
    </citation>
    <scope>NUCLEOTIDE SEQUENCE</scope>
    <source>
        <strain evidence="2">HWK02</strain>
    </source>
</reference>
<accession>A0AA39NV22</accession>
<comment type="caution">
    <text evidence="2">The sequence shown here is derived from an EMBL/GenBank/DDBJ whole genome shotgun (WGS) entry which is preliminary data.</text>
</comment>
<organism evidence="2 3">
    <name type="scientific">Armillaria luteobubalina</name>
    <dbReference type="NCBI Taxonomy" id="153913"/>
    <lineage>
        <taxon>Eukaryota</taxon>
        <taxon>Fungi</taxon>
        <taxon>Dikarya</taxon>
        <taxon>Basidiomycota</taxon>
        <taxon>Agaricomycotina</taxon>
        <taxon>Agaricomycetes</taxon>
        <taxon>Agaricomycetidae</taxon>
        <taxon>Agaricales</taxon>
        <taxon>Marasmiineae</taxon>
        <taxon>Physalacriaceae</taxon>
        <taxon>Armillaria</taxon>
    </lineage>
</organism>
<keyword evidence="3" id="KW-1185">Reference proteome</keyword>
<evidence type="ECO:0000313" key="2">
    <source>
        <dbReference type="EMBL" id="KAK0472411.1"/>
    </source>
</evidence>